<dbReference type="Proteomes" id="UP000006431">
    <property type="component" value="Unassembled WGS sequence"/>
</dbReference>
<dbReference type="OrthoDB" id="862900at2"/>
<reference evidence="2 3" key="1">
    <citation type="journal article" date="2012" name="Proc. Natl. Acad. Sci. U.S.A.">
        <title>Genome and physiology of a model Epsilonproteobacterium responsible for sulfide detoxification in marine oxygen depletion zones.</title>
        <authorList>
            <person name="Grote J."/>
            <person name="Schott T."/>
            <person name="Bruckner C.G."/>
            <person name="Glockner F.O."/>
            <person name="Jost G."/>
            <person name="Teeling H."/>
            <person name="Labrenz M."/>
            <person name="Jurgens K."/>
        </authorList>
    </citation>
    <scope>NUCLEOTIDE SEQUENCE [LARGE SCALE GENOMIC DNA]</scope>
    <source>
        <strain evidence="2 3">GD1</strain>
    </source>
</reference>
<proteinExistence type="predicted"/>
<feature type="signal peptide" evidence="1">
    <location>
        <begin position="1"/>
        <end position="16"/>
    </location>
</feature>
<gene>
    <name evidence="2" type="ORF">SMGD1_1316</name>
</gene>
<keyword evidence="1" id="KW-0732">Signal</keyword>
<dbReference type="STRING" id="929558.SMGD1_1316"/>
<protein>
    <recommendedName>
        <fullName evidence="4">Outer membrane porin</fullName>
    </recommendedName>
</protein>
<dbReference type="RefSeq" id="WP_008335505.1">
    <property type="nucleotide sequence ID" value="NZ_AFRZ01000001.1"/>
</dbReference>
<dbReference type="InterPro" id="IPR023614">
    <property type="entry name" value="Porin_dom_sf"/>
</dbReference>
<dbReference type="Gene3D" id="2.40.160.10">
    <property type="entry name" value="Porin"/>
    <property type="match status" value="1"/>
</dbReference>
<evidence type="ECO:0008006" key="4">
    <source>
        <dbReference type="Google" id="ProtNLM"/>
    </source>
</evidence>
<evidence type="ECO:0000256" key="1">
    <source>
        <dbReference type="SAM" id="SignalP"/>
    </source>
</evidence>
<dbReference type="AlphaFoldDB" id="B6BH51"/>
<evidence type="ECO:0000313" key="3">
    <source>
        <dbReference type="Proteomes" id="UP000006431"/>
    </source>
</evidence>
<dbReference type="EMBL" id="AFRZ01000001">
    <property type="protein sequence ID" value="EHP29840.1"/>
    <property type="molecule type" value="Genomic_DNA"/>
</dbReference>
<evidence type="ECO:0000313" key="2">
    <source>
        <dbReference type="EMBL" id="EHP29840.1"/>
    </source>
</evidence>
<accession>B6BH51</accession>
<keyword evidence="3" id="KW-1185">Reference proteome</keyword>
<organism evidence="2 3">
    <name type="scientific">Sulfurimonas gotlandica (strain DSM 19862 / JCM 16533 / GD1)</name>
    <dbReference type="NCBI Taxonomy" id="929558"/>
    <lineage>
        <taxon>Bacteria</taxon>
        <taxon>Pseudomonadati</taxon>
        <taxon>Campylobacterota</taxon>
        <taxon>Epsilonproteobacteria</taxon>
        <taxon>Campylobacterales</taxon>
        <taxon>Sulfurimonadaceae</taxon>
        <taxon>Sulfurimonas</taxon>
    </lineage>
</organism>
<sequence>MRLLFLLFFTVLRLLASDDLFKVSGDVRLAYIDYKYDDSFFPDSYAGVASAKLSIETKKYRDIYAKVSFTTVQGIDHDSNKQAMTYIFSETWKGVNDSYTLLQESYIGYESSLLSLKIGRQEMLTPYIDTDDYYISPNSFEAITLQLRPLKEVILHAGYVDKMSGPWDASYDGADFHSMSRQAWIHYSDGTKDTYPVDAVYAIVGDQGISYLGASYEKDAHKLQLWDNYAHEMFNTIMAQYNYKNKYFDAAVQYSTKREVGKLKDASAYRVHYDVYGARVGGNINDKWNLDLAYTGVSDDDSLHFFGSWGGYPEFASGMAVSYFDTYLRDANIYALTSKHDLSTMINGLRIKLKYAYYDLNSDYTINVKKNTPNGDGYMHAYGIQTDYDYNKQLSFKVIIAGRELESGNQSQLFRSILKYKF</sequence>
<dbReference type="HOGENOM" id="CLU_570987_0_0_7"/>
<name>B6BH51_SULGG</name>
<feature type="chain" id="PRO_5002843185" description="Outer membrane porin" evidence="1">
    <location>
        <begin position="17"/>
        <end position="422"/>
    </location>
</feature>
<accession>H1FRV4</accession>
<dbReference type="PATRIC" id="fig|929558.5.peg.1307"/>
<comment type="caution">
    <text evidence="2">The sequence shown here is derived from an EMBL/GenBank/DDBJ whole genome shotgun (WGS) entry which is preliminary data.</text>
</comment>
<dbReference type="eggNOG" id="COG3203">
    <property type="taxonomic scope" value="Bacteria"/>
</dbReference>